<keyword evidence="4" id="KW-1185">Reference proteome</keyword>
<accession>A0A2W1BM64</accession>
<dbReference type="Pfam" id="PF23663">
    <property type="entry name" value="Znf_SCAND3"/>
    <property type="match status" value="1"/>
</dbReference>
<feature type="domain" description="Integrase catalytic" evidence="2">
    <location>
        <begin position="158"/>
        <end position="326"/>
    </location>
</feature>
<name>A0A2W1BM64_HELAM</name>
<dbReference type="AlphaFoldDB" id="A0A2W1BM64"/>
<dbReference type="PROSITE" id="PS50994">
    <property type="entry name" value="INTEGRASE"/>
    <property type="match status" value="1"/>
</dbReference>
<evidence type="ECO:0000256" key="1">
    <source>
        <dbReference type="SAM" id="MobiDB-lite"/>
    </source>
</evidence>
<feature type="region of interest" description="Disordered" evidence="1">
    <location>
        <begin position="503"/>
        <end position="522"/>
    </location>
</feature>
<dbReference type="InterPro" id="IPR001584">
    <property type="entry name" value="Integrase_cat-core"/>
</dbReference>
<dbReference type="InterPro" id="IPR036397">
    <property type="entry name" value="RNaseH_sf"/>
</dbReference>
<dbReference type="Proteomes" id="UP000249218">
    <property type="component" value="Unassembled WGS sequence"/>
</dbReference>
<proteinExistence type="predicted"/>
<dbReference type="Gene3D" id="3.30.420.10">
    <property type="entry name" value="Ribonuclease H-like superfamily/Ribonuclease H"/>
    <property type="match status" value="1"/>
</dbReference>
<sequence>MSDQPSIVDRKRFFTEIDEYYKDIKNSVIESDIIITKNRWSPEEIQKVIKKIEKCDDEKSSDKRRSNSEYLSCNYKVVEVYGKKVLVTKNQENEEVQILAPEDYYDTIFMAHISAQHGTEDTTFEILKKKYLIPRFAVQIFINLCKICEAKRKILINKVQKPIAEFTKRGQVDIIDFQNSPDGEYTWLLLYQDIATKFSFLRPLKTSYEGEVAVEVLKIFLEVGCPYILQSMRLRKFTVSIIKCLEMLWPDLKVVYGTVSDIQQSIERIERIKSMVLKWMADYKSISWSIGCYQVQLKWNTQVLTKSDCEDFYIEYTPFKAFFGVDPTLGLSHTSLPKDIVSQLETEEDLERALRNINKGTQKTDIKEEPVEKTINTDTSEFSGYKSDDKEDITSSLTEGIDDIKPEAIPILDVSPIDTAESSETKIKEEFPENDDLEEAESFVNETDVKLEQILICGVCGKETTTSQTCMACKKVVHVTCSVVSKDEEGYFSKLLCNNCDSEEEGQSKQNSLKRPANEEASLSKKFKDSNVKLPVLIDAAKTTIVPVDNCEGIENGLDKNKLYIVGTASEILNNILPQNEVTVAAGPSQMTLPVATVASVKLSQIKYQCNCRNLQNGRCIERSCLCKRVNRMCDVKCHANVPCANK</sequence>
<organism evidence="3 4">
    <name type="scientific">Helicoverpa armigera</name>
    <name type="common">Cotton bollworm</name>
    <name type="synonym">Heliothis armigera</name>
    <dbReference type="NCBI Taxonomy" id="29058"/>
    <lineage>
        <taxon>Eukaryota</taxon>
        <taxon>Metazoa</taxon>
        <taxon>Ecdysozoa</taxon>
        <taxon>Arthropoda</taxon>
        <taxon>Hexapoda</taxon>
        <taxon>Insecta</taxon>
        <taxon>Pterygota</taxon>
        <taxon>Neoptera</taxon>
        <taxon>Endopterygota</taxon>
        <taxon>Lepidoptera</taxon>
        <taxon>Glossata</taxon>
        <taxon>Ditrysia</taxon>
        <taxon>Noctuoidea</taxon>
        <taxon>Noctuidae</taxon>
        <taxon>Heliothinae</taxon>
        <taxon>Helicoverpa</taxon>
    </lineage>
</organism>
<dbReference type="OrthoDB" id="2499658at2759"/>
<evidence type="ECO:0000259" key="2">
    <source>
        <dbReference type="PROSITE" id="PS50994"/>
    </source>
</evidence>
<evidence type="ECO:0000313" key="4">
    <source>
        <dbReference type="Proteomes" id="UP000249218"/>
    </source>
</evidence>
<dbReference type="GO" id="GO:0003676">
    <property type="term" value="F:nucleic acid binding"/>
    <property type="evidence" value="ECO:0007669"/>
    <property type="project" value="InterPro"/>
</dbReference>
<protein>
    <recommendedName>
        <fullName evidence="2">Integrase catalytic domain-containing protein</fullName>
    </recommendedName>
</protein>
<reference evidence="3 4" key="1">
    <citation type="journal article" date="2017" name="BMC Biol.">
        <title>Genomic innovations, transcriptional plasticity and gene loss underlying the evolution and divergence of two highly polyphagous and invasive Helicoverpa pest species.</title>
        <authorList>
            <person name="Pearce S.L."/>
            <person name="Clarke D.F."/>
            <person name="East P.D."/>
            <person name="Elfekih S."/>
            <person name="Gordon K.H."/>
            <person name="Jermiin L.S."/>
            <person name="McGaughran A."/>
            <person name="Oakeshott J.G."/>
            <person name="Papanikolaou A."/>
            <person name="Perera O.P."/>
            <person name="Rane R.V."/>
            <person name="Richards S."/>
            <person name="Tay W.T."/>
            <person name="Walsh T.K."/>
            <person name="Anderson A."/>
            <person name="Anderson C.J."/>
            <person name="Asgari S."/>
            <person name="Board P.G."/>
            <person name="Bretschneider A."/>
            <person name="Campbell P.M."/>
            <person name="Chertemps T."/>
            <person name="Christeller J.T."/>
            <person name="Coppin C.W."/>
            <person name="Downes S.J."/>
            <person name="Duan G."/>
            <person name="Farnsworth C.A."/>
            <person name="Good R.T."/>
            <person name="Han L.B."/>
            <person name="Han Y.C."/>
            <person name="Hatje K."/>
            <person name="Horne I."/>
            <person name="Huang Y.P."/>
            <person name="Hughes D.S."/>
            <person name="Jacquin-Joly E."/>
            <person name="James W."/>
            <person name="Jhangiani S."/>
            <person name="Kollmar M."/>
            <person name="Kuwar S.S."/>
            <person name="Li S."/>
            <person name="Liu N.Y."/>
            <person name="Maibeche M.T."/>
            <person name="Miller J.R."/>
            <person name="Montagne N."/>
            <person name="Perry T."/>
            <person name="Qu J."/>
            <person name="Song S.V."/>
            <person name="Sutton G.G."/>
            <person name="Vogel H."/>
            <person name="Walenz B.P."/>
            <person name="Xu W."/>
            <person name="Zhang H.J."/>
            <person name="Zou Z."/>
            <person name="Batterham P."/>
            <person name="Edwards O.R."/>
            <person name="Feyereisen R."/>
            <person name="Gibbs R.A."/>
            <person name="Heckel D.G."/>
            <person name="McGrath A."/>
            <person name="Robin C."/>
            <person name="Scherer S.E."/>
            <person name="Worley K.C."/>
            <person name="Wu Y.D."/>
        </authorList>
    </citation>
    <scope>NUCLEOTIDE SEQUENCE [LARGE SCALE GENOMIC DNA]</scope>
    <source>
        <strain evidence="3">Harm_GR_Male_#8</strain>
        <tissue evidence="3">Whole organism</tissue>
    </source>
</reference>
<dbReference type="InterPro" id="IPR057560">
    <property type="entry name" value="Znf_SCAND3"/>
</dbReference>
<evidence type="ECO:0000313" key="3">
    <source>
        <dbReference type="EMBL" id="PZC73800.1"/>
    </source>
</evidence>
<gene>
    <name evidence="3" type="primary">HaOG208775</name>
    <name evidence="3" type="ORF">B5X24_HaOG208775</name>
</gene>
<dbReference type="GO" id="GO:0015074">
    <property type="term" value="P:DNA integration"/>
    <property type="evidence" value="ECO:0007669"/>
    <property type="project" value="InterPro"/>
</dbReference>
<dbReference type="EMBL" id="KZ150084">
    <property type="protein sequence ID" value="PZC73800.1"/>
    <property type="molecule type" value="Genomic_DNA"/>
</dbReference>